<gene>
    <name evidence="1" type="ORF">HMPREF9098_0420</name>
</gene>
<comment type="caution">
    <text evidence="1">The sequence shown here is derived from an EMBL/GenBank/DDBJ whole genome shotgun (WGS) entry which is preliminary data.</text>
</comment>
<dbReference type="STRING" id="888741.HMPREF9098_0420"/>
<dbReference type="HOGENOM" id="CLU_3169084_0_0_4"/>
<reference evidence="1 2" key="1">
    <citation type="submission" date="2011-01" db="EMBL/GenBank/DDBJ databases">
        <authorList>
            <person name="Muzny D."/>
            <person name="Qin X."/>
            <person name="Deng J."/>
            <person name="Jiang H."/>
            <person name="Liu Y."/>
            <person name="Qu J."/>
            <person name="Song X.-Z."/>
            <person name="Zhang L."/>
            <person name="Thornton R."/>
            <person name="Coyle M."/>
            <person name="Francisco L."/>
            <person name="Jackson L."/>
            <person name="Javaid M."/>
            <person name="Korchina V."/>
            <person name="Kovar C."/>
            <person name="Mata R."/>
            <person name="Mathew T."/>
            <person name="Ngo R."/>
            <person name="Nguyen L."/>
            <person name="Nguyen N."/>
            <person name="Okwuonu G."/>
            <person name="Ongeri F."/>
            <person name="Pham C."/>
            <person name="Simmons D."/>
            <person name="Wilczek-Boney K."/>
            <person name="Hale W."/>
            <person name="Jakkamsetti A."/>
            <person name="Pham P."/>
            <person name="Ruth R."/>
            <person name="San Lucas F."/>
            <person name="Warren J."/>
            <person name="Zhang J."/>
            <person name="Zhao Z."/>
            <person name="Zhou C."/>
            <person name="Zhu D."/>
            <person name="Lee S."/>
            <person name="Bess C."/>
            <person name="Blankenburg K."/>
            <person name="Forbes L."/>
            <person name="Fu Q."/>
            <person name="Gubbala S."/>
            <person name="Hirani K."/>
            <person name="Jayaseelan J.C."/>
            <person name="Lara F."/>
            <person name="Munidasa M."/>
            <person name="Palculict T."/>
            <person name="Patil S."/>
            <person name="Pu L.-L."/>
            <person name="Saada N."/>
            <person name="Tang L."/>
            <person name="Weissenberger G."/>
            <person name="Zhu Y."/>
            <person name="Hemphill L."/>
            <person name="Shang Y."/>
            <person name="Youmans B."/>
            <person name="Ayvaz T."/>
            <person name="Ross M."/>
            <person name="Santibanez J."/>
            <person name="Aqrawi P."/>
            <person name="Gross S."/>
            <person name="Joshi V."/>
            <person name="Fowler G."/>
            <person name="Nazareth L."/>
            <person name="Reid J."/>
            <person name="Worley K."/>
            <person name="Petrosino J."/>
            <person name="Highlander S."/>
            <person name="Gibbs R."/>
        </authorList>
    </citation>
    <scope>NUCLEOTIDE SEQUENCE [LARGE SCALE GENOMIC DNA]</scope>
    <source>
        <strain evidence="1 2">ATCC 33394</strain>
    </source>
</reference>
<sequence length="47" mass="5207">MDARPTLPFLLQKSSLHSVGLDVQAAFGFVDGRICSNIFDMKKQPAR</sequence>
<evidence type="ECO:0000313" key="2">
    <source>
        <dbReference type="Proteomes" id="UP000004088"/>
    </source>
</evidence>
<proteinExistence type="predicted"/>
<name>F0EX40_9NEIS</name>
<dbReference type="Proteomes" id="UP000004088">
    <property type="component" value="Unassembled WGS sequence"/>
</dbReference>
<organism evidence="1 2">
    <name type="scientific">Kingella denitrificans ATCC 33394</name>
    <dbReference type="NCBI Taxonomy" id="888741"/>
    <lineage>
        <taxon>Bacteria</taxon>
        <taxon>Pseudomonadati</taxon>
        <taxon>Pseudomonadota</taxon>
        <taxon>Betaproteobacteria</taxon>
        <taxon>Neisseriales</taxon>
        <taxon>Neisseriaceae</taxon>
        <taxon>Kingella</taxon>
    </lineage>
</organism>
<dbReference type="AlphaFoldDB" id="F0EX40"/>
<keyword evidence="2" id="KW-1185">Reference proteome</keyword>
<accession>F0EX40</accession>
<protein>
    <submittedName>
        <fullName evidence="1">Uncharacterized protein</fullName>
    </submittedName>
</protein>
<dbReference type="EMBL" id="AEWV01000006">
    <property type="protein sequence ID" value="EGC18271.1"/>
    <property type="molecule type" value="Genomic_DNA"/>
</dbReference>
<evidence type="ECO:0000313" key="1">
    <source>
        <dbReference type="EMBL" id="EGC18271.1"/>
    </source>
</evidence>